<dbReference type="PANTHER" id="PTHR33388">
    <property type="entry name" value="OS01G0212500 PROTEIN"/>
    <property type="match status" value="1"/>
</dbReference>
<dbReference type="PANTHER" id="PTHR33388:SF1">
    <property type="entry name" value="PROTEIN SPEAR2"/>
    <property type="match status" value="1"/>
</dbReference>
<reference evidence="5 6" key="1">
    <citation type="submission" date="2018-02" db="EMBL/GenBank/DDBJ databases">
        <title>Draft genome of wild Prunus yedoensis var. nudiflora.</title>
        <authorList>
            <person name="Baek S."/>
            <person name="Kim J.-H."/>
            <person name="Choi K."/>
            <person name="Kim G.-B."/>
            <person name="Cho A."/>
            <person name="Jang H."/>
            <person name="Shin C.-H."/>
            <person name="Yu H.-J."/>
            <person name="Mun J.-H."/>
        </authorList>
    </citation>
    <scope>NUCLEOTIDE SEQUENCE [LARGE SCALE GENOMIC DNA]</scope>
    <source>
        <strain evidence="6">cv. Jeju island</strain>
        <tissue evidence="5">Leaf</tissue>
    </source>
</reference>
<feature type="region of interest" description="Disordered" evidence="4">
    <location>
        <begin position="89"/>
        <end position="108"/>
    </location>
</feature>
<protein>
    <submittedName>
        <fullName evidence="5">Uncharacterized protein</fullName>
    </submittedName>
</protein>
<keyword evidence="1" id="KW-0678">Repressor</keyword>
<gene>
    <name evidence="5" type="ORF">Pyn_30674</name>
</gene>
<dbReference type="OrthoDB" id="1926221at2759"/>
<evidence type="ECO:0000256" key="4">
    <source>
        <dbReference type="SAM" id="MobiDB-lite"/>
    </source>
</evidence>
<organism evidence="5 6">
    <name type="scientific">Prunus yedoensis var. nudiflora</name>
    <dbReference type="NCBI Taxonomy" id="2094558"/>
    <lineage>
        <taxon>Eukaryota</taxon>
        <taxon>Viridiplantae</taxon>
        <taxon>Streptophyta</taxon>
        <taxon>Embryophyta</taxon>
        <taxon>Tracheophyta</taxon>
        <taxon>Spermatophyta</taxon>
        <taxon>Magnoliopsida</taxon>
        <taxon>eudicotyledons</taxon>
        <taxon>Gunneridae</taxon>
        <taxon>Pentapetalae</taxon>
        <taxon>rosids</taxon>
        <taxon>fabids</taxon>
        <taxon>Rosales</taxon>
        <taxon>Rosaceae</taxon>
        <taxon>Amygdaloideae</taxon>
        <taxon>Amygdaleae</taxon>
        <taxon>Prunus</taxon>
    </lineage>
</organism>
<feature type="region of interest" description="Disordered" evidence="4">
    <location>
        <begin position="205"/>
        <end position="243"/>
    </location>
</feature>
<accession>A0A314XZ00</accession>
<comment type="caution">
    <text evidence="5">The sequence shown here is derived from an EMBL/GenBank/DDBJ whole genome shotgun (WGS) entry which is preliminary data.</text>
</comment>
<dbReference type="GO" id="GO:0003700">
    <property type="term" value="F:DNA-binding transcription factor activity"/>
    <property type="evidence" value="ECO:0007669"/>
    <property type="project" value="InterPro"/>
</dbReference>
<keyword evidence="6" id="KW-1185">Reference proteome</keyword>
<feature type="compositionally biased region" description="Basic residues" evidence="4">
    <location>
        <begin position="28"/>
        <end position="38"/>
    </location>
</feature>
<keyword evidence="2" id="KW-0805">Transcription regulation</keyword>
<name>A0A314XZ00_PRUYE</name>
<keyword evidence="3" id="KW-0804">Transcription</keyword>
<sequence length="452" mass="49058">MAQEDQTQKCSNTSSGASLGFASITRSSSKKTKQKKVPQRGLGVAQLEKIRLEDQQKKAAAAVILSTPSSLSSPTKSTSSSCPSVPIRHFYHSNHNQPPSSIPFPSLPSLDLPSPNSIFRPPLIPTQNIDVIRKPISTVPLGNNNNNNGGHGFEIQGHGNNNVPNLWNPCDFNLDQKESSNSGIDPGLAFRSTLNLPFESNNPIWPLTNVPQRTQPYHQQPPPPPPPPPPSMVNVSSATSSSSVLNFQIEPPSNQSYYSNYTPMWPDEEKMVGMKRPYPFSLDNPPGPSINFKFPTFVAPMRADEASSCGNRCTFNLEPSGNPIFREAPSCSTSISESNSRNSIKENGSVNGDFLTLAPPTTSSRTCPSPKLNLPSAYLAFLNREVPEFESFSYQGNAEDTNFQPGPSGSHPQQAFYSFFPPAKAQIGRAATTINNNCNGELGESVDLNLKL</sequence>
<evidence type="ECO:0000256" key="3">
    <source>
        <dbReference type="ARBA" id="ARBA00023163"/>
    </source>
</evidence>
<feature type="compositionally biased region" description="Low complexity" evidence="4">
    <location>
        <begin position="232"/>
        <end position="243"/>
    </location>
</feature>
<dbReference type="EMBL" id="PJQY01001921">
    <property type="protein sequence ID" value="PQP98199.1"/>
    <property type="molecule type" value="Genomic_DNA"/>
</dbReference>
<evidence type="ECO:0000256" key="2">
    <source>
        <dbReference type="ARBA" id="ARBA00023015"/>
    </source>
</evidence>
<feature type="region of interest" description="Disordered" evidence="4">
    <location>
        <begin position="1"/>
        <end position="46"/>
    </location>
</feature>
<evidence type="ECO:0000256" key="1">
    <source>
        <dbReference type="ARBA" id="ARBA00022491"/>
    </source>
</evidence>
<evidence type="ECO:0000313" key="5">
    <source>
        <dbReference type="EMBL" id="PQP98199.1"/>
    </source>
</evidence>
<dbReference type="STRING" id="2094558.A0A314XZ00"/>
<feature type="compositionally biased region" description="Polar residues" evidence="4">
    <location>
        <begin position="205"/>
        <end position="218"/>
    </location>
</feature>
<feature type="compositionally biased region" description="Polar residues" evidence="4">
    <location>
        <begin position="1"/>
        <end position="17"/>
    </location>
</feature>
<feature type="compositionally biased region" description="Pro residues" evidence="4">
    <location>
        <begin position="219"/>
        <end position="231"/>
    </location>
</feature>
<dbReference type="InterPro" id="IPR040356">
    <property type="entry name" value="SPEAR"/>
</dbReference>
<evidence type="ECO:0000313" key="6">
    <source>
        <dbReference type="Proteomes" id="UP000250321"/>
    </source>
</evidence>
<dbReference type="Proteomes" id="UP000250321">
    <property type="component" value="Unassembled WGS sequence"/>
</dbReference>
<proteinExistence type="predicted"/>
<dbReference type="AlphaFoldDB" id="A0A314XZ00"/>